<comment type="caution">
    <text evidence="2">The sequence shown here is derived from an EMBL/GenBank/DDBJ whole genome shotgun (WGS) entry which is preliminary data.</text>
</comment>
<keyword evidence="1" id="KW-0175">Coiled coil</keyword>
<evidence type="ECO:0000313" key="2">
    <source>
        <dbReference type="EMBL" id="KAK1262133.1"/>
    </source>
</evidence>
<evidence type="ECO:0000256" key="1">
    <source>
        <dbReference type="SAM" id="Coils"/>
    </source>
</evidence>
<dbReference type="EMBL" id="JAUJYN010000010">
    <property type="protein sequence ID" value="KAK1262133.1"/>
    <property type="molecule type" value="Genomic_DNA"/>
</dbReference>
<protein>
    <recommendedName>
        <fullName evidence="4">GED domain-containing protein</fullName>
    </recommendedName>
</protein>
<evidence type="ECO:0008006" key="4">
    <source>
        <dbReference type="Google" id="ProtNLM"/>
    </source>
</evidence>
<dbReference type="PANTHER" id="PTHR36333:SF1">
    <property type="entry name" value="DIMETHYLALLYL, ADENOSINE TRNA METHYLTHIOTRANSFERASE"/>
    <property type="match status" value="1"/>
</dbReference>
<dbReference type="Proteomes" id="UP001179952">
    <property type="component" value="Unassembled WGS sequence"/>
</dbReference>
<evidence type="ECO:0000313" key="3">
    <source>
        <dbReference type="Proteomes" id="UP001179952"/>
    </source>
</evidence>
<accession>A0AAV9ADB6</accession>
<dbReference type="PANTHER" id="PTHR36333">
    <property type="entry name" value="DIMETHYLALLYL, ADENOSINE TRNA METHYLTHIOTRANSFERASE"/>
    <property type="match status" value="1"/>
</dbReference>
<reference evidence="2" key="2">
    <citation type="submission" date="2023-06" db="EMBL/GenBank/DDBJ databases">
        <authorList>
            <person name="Ma L."/>
            <person name="Liu K.-W."/>
            <person name="Li Z."/>
            <person name="Hsiao Y.-Y."/>
            <person name="Qi Y."/>
            <person name="Fu T."/>
            <person name="Tang G."/>
            <person name="Zhang D."/>
            <person name="Sun W.-H."/>
            <person name="Liu D.-K."/>
            <person name="Li Y."/>
            <person name="Chen G.-Z."/>
            <person name="Liu X.-D."/>
            <person name="Liao X.-Y."/>
            <person name="Jiang Y.-T."/>
            <person name="Yu X."/>
            <person name="Hao Y."/>
            <person name="Huang J."/>
            <person name="Zhao X.-W."/>
            <person name="Ke S."/>
            <person name="Chen Y.-Y."/>
            <person name="Wu W.-L."/>
            <person name="Hsu J.-L."/>
            <person name="Lin Y.-F."/>
            <person name="Huang M.-D."/>
            <person name="Li C.-Y."/>
            <person name="Huang L."/>
            <person name="Wang Z.-W."/>
            <person name="Zhao X."/>
            <person name="Zhong W.-Y."/>
            <person name="Peng D.-H."/>
            <person name="Ahmad S."/>
            <person name="Lan S."/>
            <person name="Zhang J.-S."/>
            <person name="Tsai W.-C."/>
            <person name="Van De Peer Y."/>
            <person name="Liu Z.-J."/>
        </authorList>
    </citation>
    <scope>NUCLEOTIDE SEQUENCE</scope>
    <source>
        <strain evidence="2">SCP</strain>
        <tissue evidence="2">Leaves</tissue>
    </source>
</reference>
<sequence>MVGYPPNMKGRLVNRLLGDPEGILGPPLGGHIARLKFKKHLEKDTGAREAFERQLKEEQERRRAQREASFPFQFGGIAVSNVQARVVPETAKGLVEYFLYTEAHELEIEISRLRPWWEVEDRLIELEALQKVLLEGTEAYDKMQADFLMAKQGLMKIL</sequence>
<name>A0AAV9ADB6_ACOGR</name>
<feature type="coiled-coil region" evidence="1">
    <location>
        <begin position="41"/>
        <end position="68"/>
    </location>
</feature>
<organism evidence="2 3">
    <name type="scientific">Acorus gramineus</name>
    <name type="common">Dwarf sweet flag</name>
    <dbReference type="NCBI Taxonomy" id="55184"/>
    <lineage>
        <taxon>Eukaryota</taxon>
        <taxon>Viridiplantae</taxon>
        <taxon>Streptophyta</taxon>
        <taxon>Embryophyta</taxon>
        <taxon>Tracheophyta</taxon>
        <taxon>Spermatophyta</taxon>
        <taxon>Magnoliopsida</taxon>
        <taxon>Liliopsida</taxon>
        <taxon>Acoraceae</taxon>
        <taxon>Acorus</taxon>
    </lineage>
</organism>
<keyword evidence="3" id="KW-1185">Reference proteome</keyword>
<proteinExistence type="predicted"/>
<reference evidence="2" key="1">
    <citation type="journal article" date="2023" name="Nat. Commun.">
        <title>Diploid and tetraploid genomes of Acorus and the evolution of monocots.</title>
        <authorList>
            <person name="Ma L."/>
            <person name="Liu K.W."/>
            <person name="Li Z."/>
            <person name="Hsiao Y.Y."/>
            <person name="Qi Y."/>
            <person name="Fu T."/>
            <person name="Tang G.D."/>
            <person name="Zhang D."/>
            <person name="Sun W.H."/>
            <person name="Liu D.K."/>
            <person name="Li Y."/>
            <person name="Chen G.Z."/>
            <person name="Liu X.D."/>
            <person name="Liao X.Y."/>
            <person name="Jiang Y.T."/>
            <person name="Yu X."/>
            <person name="Hao Y."/>
            <person name="Huang J."/>
            <person name="Zhao X.W."/>
            <person name="Ke S."/>
            <person name="Chen Y.Y."/>
            <person name="Wu W.L."/>
            <person name="Hsu J.L."/>
            <person name="Lin Y.F."/>
            <person name="Huang M.D."/>
            <person name="Li C.Y."/>
            <person name="Huang L."/>
            <person name="Wang Z.W."/>
            <person name="Zhao X."/>
            <person name="Zhong W.Y."/>
            <person name="Peng D.H."/>
            <person name="Ahmad S."/>
            <person name="Lan S."/>
            <person name="Zhang J.S."/>
            <person name="Tsai W.C."/>
            <person name="Van de Peer Y."/>
            <person name="Liu Z.J."/>
        </authorList>
    </citation>
    <scope>NUCLEOTIDE SEQUENCE</scope>
    <source>
        <strain evidence="2">SCP</strain>
    </source>
</reference>
<gene>
    <name evidence="2" type="ORF">QJS04_geneDACA020466</name>
</gene>
<dbReference type="AlphaFoldDB" id="A0AAV9ADB6"/>
<dbReference type="GO" id="GO:0009570">
    <property type="term" value="C:chloroplast stroma"/>
    <property type="evidence" value="ECO:0007669"/>
    <property type="project" value="TreeGrafter"/>
</dbReference>